<evidence type="ECO:0000259" key="1">
    <source>
        <dbReference type="Pfam" id="PF05685"/>
    </source>
</evidence>
<dbReference type="EMBL" id="DF820470">
    <property type="protein sequence ID" value="GAK59424.1"/>
    <property type="molecule type" value="Genomic_DNA"/>
</dbReference>
<protein>
    <recommendedName>
        <fullName evidence="1">Putative restriction endonuclease domain-containing protein</fullName>
    </recommendedName>
</protein>
<proteinExistence type="predicted"/>
<dbReference type="PANTHER" id="PTHR36558:SF1">
    <property type="entry name" value="RESTRICTION ENDONUCLEASE DOMAIN-CONTAINING PROTEIN-RELATED"/>
    <property type="match status" value="1"/>
</dbReference>
<keyword evidence="3" id="KW-1185">Reference proteome</keyword>
<gene>
    <name evidence="2" type="ORF">U27_06408</name>
</gene>
<dbReference type="InterPro" id="IPR012296">
    <property type="entry name" value="Nuclease_put_TT1808"/>
</dbReference>
<dbReference type="InterPro" id="IPR011335">
    <property type="entry name" value="Restrct_endonuc-II-like"/>
</dbReference>
<dbReference type="InterPro" id="IPR008538">
    <property type="entry name" value="Uma2"/>
</dbReference>
<dbReference type="eggNOG" id="COG4636">
    <property type="taxonomic scope" value="Bacteria"/>
</dbReference>
<sequence length="185" mass="21865">MALPQPVYVISEEDYLTGEEASTIRHEYMDGQVYAMAGASDKHNLISSNANAFLNQNLPDECEVFVADMKVRIRLPRKLLFYYPDVVVSCADNDRKAYYREKPCLIIEVISSSTERQDRFEKFWAYQQIPTLQEYLLLEQEMKEATLFRRSREWQPEKYRSGEIYLESVRLTIPLDALYRRVRID</sequence>
<evidence type="ECO:0000313" key="3">
    <source>
        <dbReference type="Proteomes" id="UP000030661"/>
    </source>
</evidence>
<dbReference type="Gene3D" id="3.90.1570.10">
    <property type="entry name" value="tt1808, chain A"/>
    <property type="match status" value="1"/>
</dbReference>
<dbReference type="Pfam" id="PF05685">
    <property type="entry name" value="Uma2"/>
    <property type="match status" value="1"/>
</dbReference>
<accession>A0A081C4B9</accession>
<dbReference type="PANTHER" id="PTHR36558">
    <property type="entry name" value="GLR1098 PROTEIN"/>
    <property type="match status" value="1"/>
</dbReference>
<reference evidence="2" key="1">
    <citation type="journal article" date="2015" name="PeerJ">
        <title>First genomic representation of candidate bacterial phylum KSB3 points to enhanced environmental sensing as a trigger of wastewater bulking.</title>
        <authorList>
            <person name="Sekiguchi Y."/>
            <person name="Ohashi A."/>
            <person name="Parks D.H."/>
            <person name="Yamauchi T."/>
            <person name="Tyson G.W."/>
            <person name="Hugenholtz P."/>
        </authorList>
    </citation>
    <scope>NUCLEOTIDE SEQUENCE [LARGE SCALE GENOMIC DNA]</scope>
</reference>
<evidence type="ECO:0000313" key="2">
    <source>
        <dbReference type="EMBL" id="GAK59424.1"/>
    </source>
</evidence>
<dbReference type="STRING" id="1499967.U27_06408"/>
<dbReference type="AlphaFoldDB" id="A0A081C4B9"/>
<organism evidence="2">
    <name type="scientific">Vecturithrix granuli</name>
    <dbReference type="NCBI Taxonomy" id="1499967"/>
    <lineage>
        <taxon>Bacteria</taxon>
        <taxon>Candidatus Moduliflexota</taxon>
        <taxon>Candidatus Vecturitrichia</taxon>
        <taxon>Candidatus Vecturitrichales</taxon>
        <taxon>Candidatus Vecturitrichaceae</taxon>
        <taxon>Candidatus Vecturithrix</taxon>
    </lineage>
</organism>
<dbReference type="SUPFAM" id="SSF52980">
    <property type="entry name" value="Restriction endonuclease-like"/>
    <property type="match status" value="1"/>
</dbReference>
<dbReference type="Proteomes" id="UP000030661">
    <property type="component" value="Unassembled WGS sequence"/>
</dbReference>
<dbReference type="HOGENOM" id="CLU_076312_6_0_0"/>
<feature type="domain" description="Putative restriction endonuclease" evidence="1">
    <location>
        <begin position="13"/>
        <end position="163"/>
    </location>
</feature>
<dbReference type="CDD" id="cd06260">
    <property type="entry name" value="DUF820-like"/>
    <property type="match status" value="1"/>
</dbReference>
<name>A0A081C4B9_VECG1</name>